<sequence length="124" mass="13953">MSPHNVTIPPMVVSSDSVPPDAASRIAARSCTSAAHVWHMVSLRRAGFSLRQIGRRSGRCMEGVRQALMRYEQALNELRDPASEEEGEELMMCGMFRDPEPLPPGHPVAMRGLWRGLEHWRDFV</sequence>
<comment type="caution">
    <text evidence="1">The sequence shown here is derived from an EMBL/GenBank/DDBJ whole genome shotgun (WGS) entry which is preliminary data.</text>
</comment>
<dbReference type="Proteomes" id="UP001301152">
    <property type="component" value="Unassembled WGS sequence"/>
</dbReference>
<gene>
    <name evidence="1" type="ORF">OQ497_02805</name>
</gene>
<evidence type="ECO:0000313" key="2">
    <source>
        <dbReference type="Proteomes" id="UP001301152"/>
    </source>
</evidence>
<proteinExistence type="predicted"/>
<organism evidence="1 2">
    <name type="scientific">Acetobacter thailandicus</name>
    <dbReference type="NCBI Taxonomy" id="1502842"/>
    <lineage>
        <taxon>Bacteria</taxon>
        <taxon>Pseudomonadati</taxon>
        <taxon>Pseudomonadota</taxon>
        <taxon>Alphaproteobacteria</taxon>
        <taxon>Acetobacterales</taxon>
        <taxon>Acetobacteraceae</taxon>
        <taxon>Acetobacter</taxon>
    </lineage>
</organism>
<protein>
    <submittedName>
        <fullName evidence="1">Uncharacterized protein</fullName>
    </submittedName>
</protein>
<keyword evidence="2" id="KW-1185">Reference proteome</keyword>
<evidence type="ECO:0000313" key="1">
    <source>
        <dbReference type="EMBL" id="MCX2562903.1"/>
    </source>
</evidence>
<dbReference type="RefSeq" id="WP_173559993.1">
    <property type="nucleotide sequence ID" value="NZ_JAPIUZ010000001.1"/>
</dbReference>
<reference evidence="1 2" key="1">
    <citation type="submission" date="2022-11" db="EMBL/GenBank/DDBJ databases">
        <title>Genome sequencing of Acetobacter type strain.</title>
        <authorList>
            <person name="Heo J."/>
            <person name="Lee D."/>
            <person name="Han B.-H."/>
            <person name="Hong S.-B."/>
            <person name="Kwon S.-W."/>
        </authorList>
    </citation>
    <scope>NUCLEOTIDE SEQUENCE [LARGE SCALE GENOMIC DNA]</scope>
    <source>
        <strain evidence="1 2">KACC 21253</strain>
    </source>
</reference>
<accession>A0ABT3QC87</accession>
<dbReference type="EMBL" id="JAPIUZ010000001">
    <property type="protein sequence ID" value="MCX2562903.1"/>
    <property type="molecule type" value="Genomic_DNA"/>
</dbReference>
<name>A0ABT3QC87_9PROT</name>